<reference evidence="2 3" key="1">
    <citation type="submission" date="2019-04" db="EMBL/GenBank/DDBJ databases">
        <title>Alteromonas portus sp. nov., an alginate lyase-excreting marine bacterium.</title>
        <authorList>
            <person name="Huang H."/>
            <person name="Mo K."/>
            <person name="Bao S."/>
        </authorList>
    </citation>
    <scope>NUCLEOTIDE SEQUENCE [LARGE SCALE GENOMIC DNA]</scope>
    <source>
        <strain evidence="2 3">HB161718</strain>
    </source>
</reference>
<gene>
    <name evidence="2" type="ORF">E5672_13720</name>
</gene>
<comment type="caution">
    <text evidence="2">The sequence shown here is derived from an EMBL/GenBank/DDBJ whole genome shotgun (WGS) entry which is preliminary data.</text>
</comment>
<proteinExistence type="predicted"/>
<keyword evidence="1" id="KW-1133">Transmembrane helix</keyword>
<sequence>MVPLFKSIAIGVMAGLAGALFLYTFSDFISEKNEALALGVFIGVAFLFIDLIIKKLKTNNREGS</sequence>
<evidence type="ECO:0000313" key="3">
    <source>
        <dbReference type="Proteomes" id="UP000305471"/>
    </source>
</evidence>
<dbReference type="AlphaFoldDB" id="A0A4U0ZBY6"/>
<protein>
    <submittedName>
        <fullName evidence="2">Uncharacterized protein</fullName>
    </submittedName>
</protein>
<dbReference type="OrthoDB" id="6336596at2"/>
<accession>A0A4U0ZBY6</accession>
<feature type="transmembrane region" description="Helical" evidence="1">
    <location>
        <begin position="35"/>
        <end position="53"/>
    </location>
</feature>
<keyword evidence="3" id="KW-1185">Reference proteome</keyword>
<dbReference type="Proteomes" id="UP000305471">
    <property type="component" value="Unassembled WGS sequence"/>
</dbReference>
<evidence type="ECO:0000256" key="1">
    <source>
        <dbReference type="SAM" id="Phobius"/>
    </source>
</evidence>
<name>A0A4U0ZBY6_9ALTE</name>
<dbReference type="EMBL" id="SWCO01000008">
    <property type="protein sequence ID" value="TKB02164.1"/>
    <property type="molecule type" value="Genomic_DNA"/>
</dbReference>
<keyword evidence="1" id="KW-0812">Transmembrane</keyword>
<evidence type="ECO:0000313" key="2">
    <source>
        <dbReference type="EMBL" id="TKB02164.1"/>
    </source>
</evidence>
<organism evidence="2 3">
    <name type="scientific">Alteromonas portus</name>
    <dbReference type="NCBI Taxonomy" id="2565549"/>
    <lineage>
        <taxon>Bacteria</taxon>
        <taxon>Pseudomonadati</taxon>
        <taxon>Pseudomonadota</taxon>
        <taxon>Gammaproteobacteria</taxon>
        <taxon>Alteromonadales</taxon>
        <taxon>Alteromonadaceae</taxon>
        <taxon>Alteromonas/Salinimonas group</taxon>
        <taxon>Alteromonas</taxon>
    </lineage>
</organism>
<feature type="transmembrane region" description="Helical" evidence="1">
    <location>
        <begin position="7"/>
        <end position="29"/>
    </location>
</feature>
<keyword evidence="1" id="KW-0472">Membrane</keyword>
<dbReference type="RefSeq" id="WP_136782708.1">
    <property type="nucleotide sequence ID" value="NZ_SWCO01000008.1"/>
</dbReference>